<keyword evidence="3 8" id="KW-0812">Transmembrane</keyword>
<dbReference type="Gene3D" id="2.40.30.170">
    <property type="match status" value="1"/>
</dbReference>
<protein>
    <submittedName>
        <fullName evidence="11">Secretion protein HlyD family protein</fullName>
    </submittedName>
</protein>
<comment type="similarity">
    <text evidence="2">Belongs to the membrane fusion protein (MFP) (TC 8.A.1) family.</text>
</comment>
<geneLocation type="plasmid" evidence="11 12">
    <name>pCHRO.01</name>
</geneLocation>
<dbReference type="RefSeq" id="WP_015163208.1">
    <property type="nucleotide sequence ID" value="NC_019699.1"/>
</dbReference>
<evidence type="ECO:0000256" key="3">
    <source>
        <dbReference type="ARBA" id="ARBA00022692"/>
    </source>
</evidence>
<dbReference type="OrthoDB" id="9806939at2"/>
<dbReference type="Proteomes" id="UP000010384">
    <property type="component" value="Plasmid pCHRO.01"/>
</dbReference>
<dbReference type="KEGG" id="cthe:Chro_5937"/>
<feature type="region of interest" description="Disordered" evidence="7">
    <location>
        <begin position="1"/>
        <end position="70"/>
    </location>
</feature>
<sequence>MKQTPSTKLEELEPIDRYNGCKGKNSENNGVATDEVVNKATEDEAVDEAPDEVVNKATEDEAVDEAPKPRSKKRRGLLLVVGGVVLVVGAIAGLRWWQFQNTHVSTDNAQIQGHLSPLAPKISATVQQVLVEEGDRVKAGEPLVMLEDRDLPLKVQQAEAELANAKAQLNSAIDTVKLTSQTNPIQVQQARSQLAASLSAANAAKASVSQAQAVIETNQAKIAQAQTEINLTQTDYHRYQTLYKAGAISAQQFDSARAAYENAQASLTAARKTIAQSQAEFKNAQAQLQKALAEADAARGQVRETQVSGQNVTVQRDRQQQAQAQVKQATAALALARQQLTYTAIKAPVDGYIGQLTAQVGQKVQVGQPLLSVVPLKTDEVYVEANFKETALGKLQIGEKADVEVDAYSGETFHATIAGISPATGASFALLPPDNATGNFNKVVQWVPVRLVFNSNTDGQNKLKPGLNVTVTVDTTTAPKVASTTPN</sequence>
<dbReference type="AlphaFoldDB" id="K9UA48"/>
<dbReference type="HOGENOM" id="CLU_018816_15_1_3"/>
<dbReference type="Gene3D" id="2.40.50.100">
    <property type="match status" value="1"/>
</dbReference>
<evidence type="ECO:0000256" key="1">
    <source>
        <dbReference type="ARBA" id="ARBA00004167"/>
    </source>
</evidence>
<feature type="domain" description="CusB-like beta-barrel" evidence="10">
    <location>
        <begin position="381"/>
        <end position="424"/>
    </location>
</feature>
<gene>
    <name evidence="11" type="ORF">Chro_5937</name>
</gene>
<evidence type="ECO:0000256" key="5">
    <source>
        <dbReference type="ARBA" id="ARBA00023136"/>
    </source>
</evidence>
<evidence type="ECO:0000259" key="9">
    <source>
        <dbReference type="Pfam" id="PF25876"/>
    </source>
</evidence>
<evidence type="ECO:0000313" key="12">
    <source>
        <dbReference type="Proteomes" id="UP000010384"/>
    </source>
</evidence>
<accession>K9UA48</accession>
<feature type="domain" description="Multidrug resistance protein MdtA-like alpha-helical hairpin" evidence="9">
    <location>
        <begin position="218"/>
        <end position="279"/>
    </location>
</feature>
<evidence type="ECO:0000256" key="8">
    <source>
        <dbReference type="SAM" id="Phobius"/>
    </source>
</evidence>
<dbReference type="Gene3D" id="1.10.287.470">
    <property type="entry name" value="Helix hairpin bin"/>
    <property type="match status" value="1"/>
</dbReference>
<organism evidence="11 12">
    <name type="scientific">Chroococcidiopsis thermalis (strain PCC 7203)</name>
    <dbReference type="NCBI Taxonomy" id="251229"/>
    <lineage>
        <taxon>Bacteria</taxon>
        <taxon>Bacillati</taxon>
        <taxon>Cyanobacteriota</taxon>
        <taxon>Cyanophyceae</taxon>
        <taxon>Chroococcidiopsidales</taxon>
        <taxon>Chroococcidiopsidaceae</taxon>
        <taxon>Chroococcidiopsis</taxon>
    </lineage>
</organism>
<keyword evidence="5 8" id="KW-0472">Membrane</keyword>
<proteinExistence type="inferred from homology"/>
<keyword evidence="6" id="KW-0175">Coiled coil</keyword>
<evidence type="ECO:0000256" key="6">
    <source>
        <dbReference type="SAM" id="Coils"/>
    </source>
</evidence>
<comment type="subcellular location">
    <subcellularLocation>
        <location evidence="1">Membrane</location>
        <topology evidence="1">Single-pass membrane protein</topology>
    </subcellularLocation>
</comment>
<keyword evidence="4 8" id="KW-1133">Transmembrane helix</keyword>
<evidence type="ECO:0000313" key="11">
    <source>
        <dbReference type="EMBL" id="AFY91271.1"/>
    </source>
</evidence>
<dbReference type="GO" id="GO:0016020">
    <property type="term" value="C:membrane"/>
    <property type="evidence" value="ECO:0007669"/>
    <property type="project" value="UniProtKB-SubCell"/>
</dbReference>
<dbReference type="SUPFAM" id="SSF111369">
    <property type="entry name" value="HlyD-like secretion proteins"/>
    <property type="match status" value="3"/>
</dbReference>
<evidence type="ECO:0000256" key="4">
    <source>
        <dbReference type="ARBA" id="ARBA00022989"/>
    </source>
</evidence>
<dbReference type="Pfam" id="PF25876">
    <property type="entry name" value="HH_MFP_RND"/>
    <property type="match status" value="1"/>
</dbReference>
<feature type="coiled-coil region" evidence="6">
    <location>
        <begin position="260"/>
        <end position="339"/>
    </location>
</feature>
<dbReference type="PRINTS" id="PR01490">
    <property type="entry name" value="RTXTOXIND"/>
</dbReference>
<dbReference type="InParanoid" id="K9UA48"/>
<feature type="transmembrane region" description="Helical" evidence="8">
    <location>
        <begin position="77"/>
        <end position="97"/>
    </location>
</feature>
<keyword evidence="12" id="KW-1185">Reference proteome</keyword>
<dbReference type="InterPro" id="IPR058792">
    <property type="entry name" value="Beta-barrel_RND_2"/>
</dbReference>
<dbReference type="InterPro" id="IPR058624">
    <property type="entry name" value="MdtA-like_HH"/>
</dbReference>
<name>K9UA48_CHRTP</name>
<dbReference type="Pfam" id="PF25954">
    <property type="entry name" value="Beta-barrel_RND_2"/>
    <property type="match status" value="1"/>
</dbReference>
<reference evidence="11 12" key="1">
    <citation type="submission" date="2012-06" db="EMBL/GenBank/DDBJ databases">
        <title>Finished plasmid 1 of genome of Chroococcidiopsis thermalis PCC 7203.</title>
        <authorList>
            <consortium name="US DOE Joint Genome Institute"/>
            <person name="Gugger M."/>
            <person name="Coursin T."/>
            <person name="Rippka R."/>
            <person name="Tandeau De Marsac N."/>
            <person name="Huntemann M."/>
            <person name="Wei C.-L."/>
            <person name="Han J."/>
            <person name="Detter J.C."/>
            <person name="Han C."/>
            <person name="Tapia R."/>
            <person name="Davenport K."/>
            <person name="Daligault H."/>
            <person name="Erkkila T."/>
            <person name="Gu W."/>
            <person name="Munk A.C.C."/>
            <person name="Teshima H."/>
            <person name="Xu Y."/>
            <person name="Chain P."/>
            <person name="Chen A."/>
            <person name="Krypides N."/>
            <person name="Mavromatis K."/>
            <person name="Markowitz V."/>
            <person name="Szeto E."/>
            <person name="Ivanova N."/>
            <person name="Mikhailova N."/>
            <person name="Ovchinnikova G."/>
            <person name="Pagani I."/>
            <person name="Pati A."/>
            <person name="Goodwin L."/>
            <person name="Peters L."/>
            <person name="Pitluck S."/>
            <person name="Woyke T."/>
            <person name="Kerfeld C."/>
        </authorList>
    </citation>
    <scope>NUCLEOTIDE SEQUENCE [LARGE SCALE GENOMIC DNA]</scope>
    <source>
        <strain evidence="11 12">PCC 7203</strain>
        <plasmid evidence="11 12">pCHRO.01</plasmid>
    </source>
</reference>
<evidence type="ECO:0000256" key="7">
    <source>
        <dbReference type="SAM" id="MobiDB-lite"/>
    </source>
</evidence>
<dbReference type="PANTHER" id="PTHR30386:SF26">
    <property type="entry name" value="TRANSPORT PROTEIN COMB"/>
    <property type="match status" value="1"/>
</dbReference>
<dbReference type="PANTHER" id="PTHR30386">
    <property type="entry name" value="MEMBRANE FUSION SUBUNIT OF EMRAB-TOLC MULTIDRUG EFFLUX PUMP"/>
    <property type="match status" value="1"/>
</dbReference>
<dbReference type="EMBL" id="CP003598">
    <property type="protein sequence ID" value="AFY91271.1"/>
    <property type="molecule type" value="Genomic_DNA"/>
</dbReference>
<dbReference type="PATRIC" id="fig|251229.3.peg.6931"/>
<evidence type="ECO:0000256" key="2">
    <source>
        <dbReference type="ARBA" id="ARBA00009477"/>
    </source>
</evidence>
<evidence type="ECO:0000259" key="10">
    <source>
        <dbReference type="Pfam" id="PF25954"/>
    </source>
</evidence>
<keyword evidence="11" id="KW-0614">Plasmid</keyword>
<dbReference type="InterPro" id="IPR050739">
    <property type="entry name" value="MFP"/>
</dbReference>